<evidence type="ECO:0000313" key="3">
    <source>
        <dbReference type="EMBL" id="TDE08892.1"/>
    </source>
</evidence>
<feature type="chain" id="PRO_5020532994" description="Lipoprotein" evidence="2">
    <location>
        <begin position="28"/>
        <end position="210"/>
    </location>
</feature>
<dbReference type="EMBL" id="SMKZ01000021">
    <property type="protein sequence ID" value="TDE08892.1"/>
    <property type="molecule type" value="Genomic_DNA"/>
</dbReference>
<evidence type="ECO:0000256" key="1">
    <source>
        <dbReference type="SAM" id="MobiDB-lite"/>
    </source>
</evidence>
<organism evidence="3 4">
    <name type="scientific">Jiangella asiatica</name>
    <dbReference type="NCBI Taxonomy" id="2530372"/>
    <lineage>
        <taxon>Bacteria</taxon>
        <taxon>Bacillati</taxon>
        <taxon>Actinomycetota</taxon>
        <taxon>Actinomycetes</taxon>
        <taxon>Jiangellales</taxon>
        <taxon>Jiangellaceae</taxon>
        <taxon>Jiangella</taxon>
    </lineage>
</organism>
<dbReference type="Proteomes" id="UP000294739">
    <property type="component" value="Unassembled WGS sequence"/>
</dbReference>
<comment type="caution">
    <text evidence="3">The sequence shown here is derived from an EMBL/GenBank/DDBJ whole genome shotgun (WGS) entry which is preliminary data.</text>
</comment>
<dbReference type="AlphaFoldDB" id="A0A4R5D5Y1"/>
<protein>
    <recommendedName>
        <fullName evidence="5">Lipoprotein</fullName>
    </recommendedName>
</protein>
<dbReference type="InParanoid" id="A0A4R5D5Y1"/>
<evidence type="ECO:0000313" key="4">
    <source>
        <dbReference type="Proteomes" id="UP000294739"/>
    </source>
</evidence>
<evidence type="ECO:0000256" key="2">
    <source>
        <dbReference type="SAM" id="SignalP"/>
    </source>
</evidence>
<dbReference type="RefSeq" id="WP_131896161.1">
    <property type="nucleotide sequence ID" value="NZ_SMKZ01000021.1"/>
</dbReference>
<keyword evidence="4" id="KW-1185">Reference proteome</keyword>
<keyword evidence="2" id="KW-0732">Signal</keyword>
<name>A0A4R5D5Y1_9ACTN</name>
<evidence type="ECO:0008006" key="5">
    <source>
        <dbReference type="Google" id="ProtNLM"/>
    </source>
</evidence>
<feature type="signal peptide" evidence="2">
    <location>
        <begin position="1"/>
        <end position="27"/>
    </location>
</feature>
<sequence length="210" mass="21868">MRTGSALGALSSAAAVLVILGACGGGAEEPTGLGSDTTEPTAATPTEAETTPTTDPAEPTEHAFPEAGLTIVEPAAANDLEATALAVYVEFAREWRRTLREVQLSERLPVLAVPSVVEDTQGSLDYQVENGIRYSGEMTITLTVEQSGDNVVVLGGCADASALTIIDDGEERPVDGIDEHPVMPIQVVVANSGGTGWMVNENTFHEDQSC</sequence>
<reference evidence="3 4" key="1">
    <citation type="submission" date="2019-03" db="EMBL/GenBank/DDBJ databases">
        <title>Draft genome sequences of novel Actinobacteria.</title>
        <authorList>
            <person name="Sahin N."/>
            <person name="Ay H."/>
            <person name="Saygin H."/>
        </authorList>
    </citation>
    <scope>NUCLEOTIDE SEQUENCE [LARGE SCALE GENOMIC DNA]</scope>
    <source>
        <strain evidence="3 4">5K138</strain>
    </source>
</reference>
<proteinExistence type="predicted"/>
<feature type="region of interest" description="Disordered" evidence="1">
    <location>
        <begin position="29"/>
        <end position="61"/>
    </location>
</feature>
<gene>
    <name evidence="3" type="ORF">E1269_15810</name>
</gene>
<accession>A0A4R5D5Y1</accession>
<dbReference type="OrthoDB" id="5181341at2"/>
<dbReference type="PROSITE" id="PS51257">
    <property type="entry name" value="PROKAR_LIPOPROTEIN"/>
    <property type="match status" value="1"/>
</dbReference>
<feature type="compositionally biased region" description="Low complexity" evidence="1">
    <location>
        <begin position="36"/>
        <end position="57"/>
    </location>
</feature>